<gene>
    <name evidence="1" type="ORF">HANVADRAFT_4663</name>
</gene>
<keyword evidence="2" id="KW-1185">Reference proteome</keyword>
<organism evidence="1 2">
    <name type="scientific">Hanseniaspora valbyensis NRRL Y-1626</name>
    <dbReference type="NCBI Taxonomy" id="766949"/>
    <lineage>
        <taxon>Eukaryota</taxon>
        <taxon>Fungi</taxon>
        <taxon>Dikarya</taxon>
        <taxon>Ascomycota</taxon>
        <taxon>Saccharomycotina</taxon>
        <taxon>Saccharomycetes</taxon>
        <taxon>Saccharomycodales</taxon>
        <taxon>Saccharomycodaceae</taxon>
        <taxon>Hanseniaspora</taxon>
    </lineage>
</organism>
<dbReference type="EMBL" id="LXPE01000606">
    <property type="protein sequence ID" value="OBA17942.1"/>
    <property type="molecule type" value="Genomic_DNA"/>
</dbReference>
<dbReference type="AlphaFoldDB" id="A0A1B7SN88"/>
<evidence type="ECO:0000313" key="2">
    <source>
        <dbReference type="Proteomes" id="UP000092321"/>
    </source>
</evidence>
<accession>A0A1B7SN88</accession>
<comment type="caution">
    <text evidence="1">The sequence shown here is derived from an EMBL/GenBank/DDBJ whole genome shotgun (WGS) entry which is preliminary data.</text>
</comment>
<evidence type="ECO:0000313" key="1">
    <source>
        <dbReference type="EMBL" id="OBA17942.1"/>
    </source>
</evidence>
<dbReference type="OrthoDB" id="276296at2759"/>
<reference evidence="2" key="1">
    <citation type="journal article" date="2016" name="Proc. Natl. Acad. Sci. U.S.A.">
        <title>Comparative genomics of biotechnologically important yeasts.</title>
        <authorList>
            <person name="Riley R."/>
            <person name="Haridas S."/>
            <person name="Wolfe K.H."/>
            <person name="Lopes M.R."/>
            <person name="Hittinger C.T."/>
            <person name="Goeker M."/>
            <person name="Salamov A.A."/>
            <person name="Wisecaver J.H."/>
            <person name="Long T.M."/>
            <person name="Calvey C.H."/>
            <person name="Aerts A.L."/>
            <person name="Barry K.W."/>
            <person name="Choi C."/>
            <person name="Clum A."/>
            <person name="Coughlan A.Y."/>
            <person name="Deshpande S."/>
            <person name="Douglass A.P."/>
            <person name="Hanson S.J."/>
            <person name="Klenk H.-P."/>
            <person name="LaButti K.M."/>
            <person name="Lapidus A."/>
            <person name="Lindquist E.A."/>
            <person name="Lipzen A.M."/>
            <person name="Meier-Kolthoff J.P."/>
            <person name="Ohm R.A."/>
            <person name="Otillar R.P."/>
            <person name="Pangilinan J.L."/>
            <person name="Peng Y."/>
            <person name="Rokas A."/>
            <person name="Rosa C.A."/>
            <person name="Scheuner C."/>
            <person name="Sibirny A.A."/>
            <person name="Slot J.C."/>
            <person name="Stielow J.B."/>
            <person name="Sun H."/>
            <person name="Kurtzman C.P."/>
            <person name="Blackwell M."/>
            <person name="Grigoriev I.V."/>
            <person name="Jeffries T.W."/>
        </authorList>
    </citation>
    <scope>NUCLEOTIDE SEQUENCE [LARGE SCALE GENOMIC DNA]</scope>
    <source>
        <strain evidence="2">NRRL Y-1626</strain>
    </source>
</reference>
<evidence type="ECO:0008006" key="3">
    <source>
        <dbReference type="Google" id="ProtNLM"/>
    </source>
</evidence>
<protein>
    <recommendedName>
        <fullName evidence="3">IMS import disulfide relay-system CHCH-CHCH-like Cx9C domain-containing protein</fullName>
    </recommendedName>
</protein>
<proteinExistence type="predicted"/>
<dbReference type="Proteomes" id="UP000092321">
    <property type="component" value="Unassembled WGS sequence"/>
</dbReference>
<name>A0A1B7SN88_9ASCO</name>
<sequence>MTQQYSNDQDSFMNDLIGNEIFKHCSKENMNLQQCISVNKIYGNELNNRCNKEQTAFNTCVKEIKSINNIMMNCQTYLQNYQLYKDEKTNNTQIIAINCSMNN</sequence>